<accession>U5N7P2</accession>
<evidence type="ECO:0000313" key="3">
    <source>
        <dbReference type="EMBL" id="AGX86219.1"/>
    </source>
</evidence>
<dbReference type="PANTHER" id="PTHR11102:SF160">
    <property type="entry name" value="ERAD-ASSOCIATED E3 UBIQUITIN-PROTEIN LIGASE COMPONENT HRD3"/>
    <property type="match status" value="1"/>
</dbReference>
<feature type="transmembrane region" description="Helical" evidence="1">
    <location>
        <begin position="152"/>
        <end position="169"/>
    </location>
</feature>
<evidence type="ECO:0000256" key="1">
    <source>
        <dbReference type="SAM" id="Phobius"/>
    </source>
</evidence>
<evidence type="ECO:0008006" key="5">
    <source>
        <dbReference type="Google" id="ProtNLM"/>
    </source>
</evidence>
<evidence type="ECO:0000256" key="2">
    <source>
        <dbReference type="SAM" id="SignalP"/>
    </source>
</evidence>
<keyword evidence="1" id="KW-0472">Membrane</keyword>
<feature type="transmembrane region" description="Helical" evidence="1">
    <location>
        <begin position="218"/>
        <end position="239"/>
    </location>
</feature>
<dbReference type="STRING" id="946483.Cenrod_0084"/>
<feature type="transmembrane region" description="Helical" evidence="1">
    <location>
        <begin position="251"/>
        <end position="273"/>
    </location>
</feature>
<dbReference type="SUPFAM" id="SSF81901">
    <property type="entry name" value="HCP-like"/>
    <property type="match status" value="1"/>
</dbReference>
<keyword evidence="1" id="KW-1133">Transmembrane helix</keyword>
<dbReference type="Proteomes" id="UP000017184">
    <property type="component" value="Chromosome"/>
</dbReference>
<keyword evidence="1" id="KW-0812">Transmembrane</keyword>
<gene>
    <name evidence="3" type="ORF">Cenrod_0084</name>
</gene>
<dbReference type="Pfam" id="PF08238">
    <property type="entry name" value="Sel1"/>
    <property type="match status" value="2"/>
</dbReference>
<feature type="transmembrane region" description="Helical" evidence="1">
    <location>
        <begin position="181"/>
        <end position="198"/>
    </location>
</feature>
<dbReference type="AlphaFoldDB" id="U5N7P2"/>
<dbReference type="RefSeq" id="WP_022771042.1">
    <property type="nucleotide sequence ID" value="NC_022576.1"/>
</dbReference>
<feature type="chain" id="PRO_5004662834" description="Sel1 repeat family protein" evidence="2">
    <location>
        <begin position="23"/>
        <end position="282"/>
    </location>
</feature>
<dbReference type="HOGENOM" id="CLU_985850_0_0_4"/>
<keyword evidence="2" id="KW-0732">Signal</keyword>
<reference evidence="3 4" key="1">
    <citation type="journal article" date="2013" name="Genome Biol.">
        <title>Genomic analysis reveals key aspects of prokaryotic symbiosis in the phototrophic consortium "Chlorochromatium aggregatum".</title>
        <authorList>
            <person name="Liu Z."/>
            <person name="Muller J."/>
            <person name="Li T."/>
            <person name="Alvey R.M."/>
            <person name="Vogl K."/>
            <person name="Frigaard N.U."/>
            <person name="Rockwell N.C."/>
            <person name="Boyd E.S."/>
            <person name="Tomsho L.P."/>
            <person name="Schuster S.C."/>
            <person name="Henke P."/>
            <person name="Rohde M."/>
            <person name="Overmann J."/>
            <person name="Bryant D.A."/>
        </authorList>
    </citation>
    <scope>NUCLEOTIDE SEQUENCE [LARGE SCALE GENOMIC DNA]</scope>
    <source>
        <strain evidence="3">CR</strain>
    </source>
</reference>
<dbReference type="Gene3D" id="1.25.40.10">
    <property type="entry name" value="Tetratricopeptide repeat domain"/>
    <property type="match status" value="1"/>
</dbReference>
<dbReference type="KEGG" id="cbx:Cenrod_0084"/>
<dbReference type="InterPro" id="IPR006597">
    <property type="entry name" value="Sel1-like"/>
</dbReference>
<dbReference type="InterPro" id="IPR011990">
    <property type="entry name" value="TPR-like_helical_dom_sf"/>
</dbReference>
<dbReference type="SMART" id="SM00671">
    <property type="entry name" value="SEL1"/>
    <property type="match status" value="2"/>
</dbReference>
<dbReference type="eggNOG" id="COG0790">
    <property type="taxonomic scope" value="Bacteria"/>
</dbReference>
<dbReference type="EMBL" id="CP004885">
    <property type="protein sequence ID" value="AGX86219.1"/>
    <property type="molecule type" value="Genomic_DNA"/>
</dbReference>
<protein>
    <recommendedName>
        <fullName evidence="5">Sel1 repeat family protein</fullName>
    </recommendedName>
</protein>
<feature type="signal peptide" evidence="2">
    <location>
        <begin position="1"/>
        <end position="22"/>
    </location>
</feature>
<keyword evidence="4" id="KW-1185">Reference proteome</keyword>
<sequence length="282" mass="31536">MFTGAKIAIAVFALMLSLNVIAESPSGPLPITPNEGSAEDVCLTQFKSHFSLEKCTALAEKGDANAQYFLAETYFIRQDAKVVYWLEKAARQGHVRAQSRLGSLYQQGNFVAADWGKAEAWYRLAAKSGDYWAEKVLSYRQAAISQGEFDNWILMACLITVLIIPAISTKKFALSDYIGRLLIWSPHFTNLFVATWYASTGGWGQEKHPVIHHLMERITPALAGYFVWLPAVSVLIYVVTFFKRPNDRKHFFFSITLYIPTILAAVVFGYFIAQLASQGAGR</sequence>
<dbReference type="InterPro" id="IPR050767">
    <property type="entry name" value="Sel1_AlgK"/>
</dbReference>
<proteinExistence type="predicted"/>
<evidence type="ECO:0000313" key="4">
    <source>
        <dbReference type="Proteomes" id="UP000017184"/>
    </source>
</evidence>
<dbReference type="PANTHER" id="PTHR11102">
    <property type="entry name" value="SEL-1-LIKE PROTEIN"/>
    <property type="match status" value="1"/>
</dbReference>
<name>U5N7P2_9BURK</name>
<organism evidence="3 4">
    <name type="scientific">Candidatus Symbiobacter mobilis CR</name>
    <dbReference type="NCBI Taxonomy" id="946483"/>
    <lineage>
        <taxon>Bacteria</taxon>
        <taxon>Pseudomonadati</taxon>
        <taxon>Pseudomonadota</taxon>
        <taxon>Betaproteobacteria</taxon>
        <taxon>Burkholderiales</taxon>
        <taxon>Comamonadaceae</taxon>
    </lineage>
</organism>